<dbReference type="AlphaFoldDB" id="A0A1Y2DX59"/>
<proteinExistence type="inferred from homology"/>
<accession>A0A1Y2DX59</accession>
<evidence type="ECO:0000313" key="10">
    <source>
        <dbReference type="Proteomes" id="UP000193689"/>
    </source>
</evidence>
<dbReference type="GeneID" id="63773790"/>
<dbReference type="OrthoDB" id="1470350at2759"/>
<dbReference type="InterPro" id="IPR050196">
    <property type="entry name" value="Cytochrome_P450_Monoox"/>
</dbReference>
<keyword evidence="6 8" id="KW-0408">Iron</keyword>
<dbReference type="Gene3D" id="1.10.630.10">
    <property type="entry name" value="Cytochrome P450"/>
    <property type="match status" value="1"/>
</dbReference>
<dbReference type="PANTHER" id="PTHR24291">
    <property type="entry name" value="CYTOCHROME P450 FAMILY 4"/>
    <property type="match status" value="1"/>
</dbReference>
<dbReference type="InterPro" id="IPR036396">
    <property type="entry name" value="Cyt_P450_sf"/>
</dbReference>
<dbReference type="PRINTS" id="PR00385">
    <property type="entry name" value="P450"/>
</dbReference>
<comment type="cofactor">
    <cofactor evidence="1 8">
        <name>heme</name>
        <dbReference type="ChEBI" id="CHEBI:30413"/>
    </cofactor>
</comment>
<keyword evidence="4 8" id="KW-0479">Metal-binding</keyword>
<keyword evidence="5" id="KW-0560">Oxidoreductase</keyword>
<dbReference type="STRING" id="1141098.A0A1Y2DX59"/>
<dbReference type="RefSeq" id="XP_040715292.1">
    <property type="nucleotide sequence ID" value="XM_040857578.1"/>
</dbReference>
<dbReference type="InterPro" id="IPR001128">
    <property type="entry name" value="Cyt_P450"/>
</dbReference>
<evidence type="ECO:0000256" key="3">
    <source>
        <dbReference type="ARBA" id="ARBA00022617"/>
    </source>
</evidence>
<dbReference type="EMBL" id="MCFJ01000007">
    <property type="protein sequence ID" value="ORY63878.1"/>
    <property type="molecule type" value="Genomic_DNA"/>
</dbReference>
<dbReference type="GO" id="GO:0020037">
    <property type="term" value="F:heme binding"/>
    <property type="evidence" value="ECO:0007669"/>
    <property type="project" value="InterPro"/>
</dbReference>
<comment type="similarity">
    <text evidence="2">Belongs to the cytochrome P450 family.</text>
</comment>
<organism evidence="9 10">
    <name type="scientific">Pseudomassariella vexata</name>
    <dbReference type="NCBI Taxonomy" id="1141098"/>
    <lineage>
        <taxon>Eukaryota</taxon>
        <taxon>Fungi</taxon>
        <taxon>Dikarya</taxon>
        <taxon>Ascomycota</taxon>
        <taxon>Pezizomycotina</taxon>
        <taxon>Sordariomycetes</taxon>
        <taxon>Xylariomycetidae</taxon>
        <taxon>Amphisphaeriales</taxon>
        <taxon>Pseudomassariaceae</taxon>
        <taxon>Pseudomassariella</taxon>
    </lineage>
</organism>
<dbReference type="Proteomes" id="UP000193689">
    <property type="component" value="Unassembled WGS sequence"/>
</dbReference>
<comment type="caution">
    <text evidence="9">The sequence shown here is derived from an EMBL/GenBank/DDBJ whole genome shotgun (WGS) entry which is preliminary data.</text>
</comment>
<dbReference type="Pfam" id="PF00067">
    <property type="entry name" value="p450"/>
    <property type="match status" value="1"/>
</dbReference>
<keyword evidence="7 9" id="KW-0503">Monooxygenase</keyword>
<evidence type="ECO:0000313" key="9">
    <source>
        <dbReference type="EMBL" id="ORY63878.1"/>
    </source>
</evidence>
<evidence type="ECO:0000256" key="8">
    <source>
        <dbReference type="PIRSR" id="PIRSR602403-1"/>
    </source>
</evidence>
<evidence type="ECO:0000256" key="5">
    <source>
        <dbReference type="ARBA" id="ARBA00023002"/>
    </source>
</evidence>
<feature type="binding site" description="axial binding residue" evidence="8">
    <location>
        <position position="526"/>
    </location>
    <ligand>
        <name>heme</name>
        <dbReference type="ChEBI" id="CHEBI:30413"/>
    </ligand>
    <ligandPart>
        <name>Fe</name>
        <dbReference type="ChEBI" id="CHEBI:18248"/>
    </ligandPart>
</feature>
<evidence type="ECO:0000256" key="4">
    <source>
        <dbReference type="ARBA" id="ARBA00022723"/>
    </source>
</evidence>
<evidence type="ECO:0000256" key="1">
    <source>
        <dbReference type="ARBA" id="ARBA00001971"/>
    </source>
</evidence>
<sequence>MGFWAISGFNTVCHIALSMMSSKQFYLLGEDPSTAREIEIPAEIDDEGLRHHIASHFAIVDSKGIYRRITLPELPLTANPGVGFVSQDVALSFASDVLADDGPIAISIDGRGVREVPGPEGLPYIGNYFEVYPDHLGNHQRLFEKYGPLIKTTNMGSVTYQTNDPTLAAIVFGETDFFSKNIIHGHPLHPIKNKEAGVFLGDTDTEEWRTAHKFLPPAFSPKAVRHYAPTMQKTIEESFKVFDELDEKEESWNVYLYMLKLGSQAVGKLVLGMDFRHFGAPDSPLHEMVMRIAQSLELNKKVTSMGSWYAMMPFGDPKKLRNARGRIVEMITESIDKASKGTEDLELQDAALKAENLVDYVLRATDNKGNKLPKDRVMEPLVVATGAGFTTTSSLLSWLIYGLVAYPGMQDRLLQELIDNDFDESTQITAEFTQKLTFLDKYIKETQRRHNPSYQPARTAKVDMILPGGYKMPRDSIVIPALHHIHNNAKLWDNPTLFDPDRWDTEKVKNRPTGSYMPFATGPRMCIAFNFALQEVKVFLPKLVYRYKFAMATEGAVEYDPMFQLIRPNNLYVRAEKRVKWPPRSDA</sequence>
<dbReference type="PANTHER" id="PTHR24291:SF50">
    <property type="entry name" value="BIFUNCTIONAL ALBAFLAVENONE MONOOXYGENASE_TERPENE SYNTHASE"/>
    <property type="match status" value="1"/>
</dbReference>
<evidence type="ECO:0000256" key="7">
    <source>
        <dbReference type="ARBA" id="ARBA00023033"/>
    </source>
</evidence>
<dbReference type="PRINTS" id="PR00465">
    <property type="entry name" value="EP450IV"/>
</dbReference>
<dbReference type="GO" id="GO:0016705">
    <property type="term" value="F:oxidoreductase activity, acting on paired donors, with incorporation or reduction of molecular oxygen"/>
    <property type="evidence" value="ECO:0007669"/>
    <property type="project" value="InterPro"/>
</dbReference>
<name>A0A1Y2DX59_9PEZI</name>
<gene>
    <name evidence="9" type="ORF">BCR38DRAFT_392125</name>
</gene>
<reference evidence="9 10" key="1">
    <citation type="submission" date="2016-07" db="EMBL/GenBank/DDBJ databases">
        <title>Pervasive Adenine N6-methylation of Active Genes in Fungi.</title>
        <authorList>
            <consortium name="DOE Joint Genome Institute"/>
            <person name="Mondo S.J."/>
            <person name="Dannebaum R.O."/>
            <person name="Kuo R.C."/>
            <person name="Labutti K."/>
            <person name="Haridas S."/>
            <person name="Kuo A."/>
            <person name="Salamov A."/>
            <person name="Ahrendt S.R."/>
            <person name="Lipzen A."/>
            <person name="Sullivan W."/>
            <person name="Andreopoulos W.B."/>
            <person name="Clum A."/>
            <person name="Lindquist E."/>
            <person name="Daum C."/>
            <person name="Ramamoorthy G.K."/>
            <person name="Gryganskyi A."/>
            <person name="Culley D."/>
            <person name="Magnuson J.K."/>
            <person name="James T.Y."/>
            <person name="O'Malley M.A."/>
            <person name="Stajich J.E."/>
            <person name="Spatafora J.W."/>
            <person name="Visel A."/>
            <person name="Grigoriev I.V."/>
        </authorList>
    </citation>
    <scope>NUCLEOTIDE SEQUENCE [LARGE SCALE GENOMIC DNA]</scope>
    <source>
        <strain evidence="9 10">CBS 129021</strain>
    </source>
</reference>
<evidence type="ECO:0000256" key="6">
    <source>
        <dbReference type="ARBA" id="ARBA00023004"/>
    </source>
</evidence>
<dbReference type="GO" id="GO:0004497">
    <property type="term" value="F:monooxygenase activity"/>
    <property type="evidence" value="ECO:0007669"/>
    <property type="project" value="UniProtKB-KW"/>
</dbReference>
<dbReference type="GO" id="GO:0005506">
    <property type="term" value="F:iron ion binding"/>
    <property type="evidence" value="ECO:0007669"/>
    <property type="project" value="InterPro"/>
</dbReference>
<dbReference type="InParanoid" id="A0A1Y2DX59"/>
<dbReference type="CDD" id="cd00302">
    <property type="entry name" value="cytochrome_P450"/>
    <property type="match status" value="1"/>
</dbReference>
<protein>
    <submittedName>
        <fullName evidence="9">Cytochrome P450 monooxygenase</fullName>
    </submittedName>
</protein>
<keyword evidence="3 8" id="KW-0349">Heme</keyword>
<keyword evidence="10" id="KW-1185">Reference proteome</keyword>
<dbReference type="SUPFAM" id="SSF48264">
    <property type="entry name" value="Cytochrome P450"/>
    <property type="match status" value="1"/>
</dbReference>
<dbReference type="InterPro" id="IPR002403">
    <property type="entry name" value="Cyt_P450_E_grp-IV"/>
</dbReference>
<dbReference type="FunFam" id="1.10.630.10:FF:000090">
    <property type="entry name" value="Cytochrome P450 monooxygenase"/>
    <property type="match status" value="1"/>
</dbReference>
<evidence type="ECO:0000256" key="2">
    <source>
        <dbReference type="ARBA" id="ARBA00010617"/>
    </source>
</evidence>